<dbReference type="Pfam" id="PF01494">
    <property type="entry name" value="FAD_binding_3"/>
    <property type="match status" value="1"/>
</dbReference>
<organism evidence="5 6">
    <name type="scientific">Geodermatophilus siccatus</name>
    <dbReference type="NCBI Taxonomy" id="1137991"/>
    <lineage>
        <taxon>Bacteria</taxon>
        <taxon>Bacillati</taxon>
        <taxon>Actinomycetota</taxon>
        <taxon>Actinomycetes</taxon>
        <taxon>Geodermatophilales</taxon>
        <taxon>Geodermatophilaceae</taxon>
        <taxon>Geodermatophilus</taxon>
    </lineage>
</organism>
<dbReference type="RefSeq" id="WP_091216998.1">
    <property type="nucleotide sequence ID" value="NZ_FNHE01000004.1"/>
</dbReference>
<name>A0A1G9RJG7_9ACTN</name>
<sequence length="590" mass="63912">MADVDTDVLVVGTGPAGASAALALATYGVRTTVINKYGRLADTPRAHITNQRTMEALRDLGVEEEVMAEAVPQELMGNLVYCTSIAGEELGRLHAWGTRPDRLADYTAASPSRICDMPQDLMEPVLLHNAQNRGAKVRFDTEYLSLQQDDDGVTVHVRDRLRGDEYDIRARYVIGADGGRSQVADDIGLPLRGQMGVGGSINIVFEADLSHLVADRPSVLYWVLQPGADVGGIGAGLVRMVRPWHKWLIVWGYDINGPAPDLTEEYALSIVRKLVGDDSVKVTITSSSAWTVNHMSAERYSAGRVFCAGDAVHRHPPSNGLGSNTSIQDSYNLAWKLAMVVRGVAGPGLLQTYSAERAPVGRQIVDRANQSIADTARLYDALGLLDTTDPERMVEHMAARKQATPEAEKQRAALREAIAFKDYEFNCHGVEMDQRYESSAVVPDGTAPEQPVRDPELYSHTSSRPGAKLPHAWLTTDHRRQVSTLDLGGRGRFTVFTGIGGDSWVRAATVVGERLGIDVAAVVIGPGQEYDDLYGDWARVRGIDDGGALLTRPDNYVAFRSSGAASDAEAEAALENALRTVLDRAGEVQA</sequence>
<dbReference type="PANTHER" id="PTHR43004">
    <property type="entry name" value="TRK SYSTEM POTASSIUM UPTAKE PROTEIN"/>
    <property type="match status" value="1"/>
</dbReference>
<dbReference type="Gene3D" id="3.40.30.120">
    <property type="match status" value="1"/>
</dbReference>
<dbReference type="InterPro" id="IPR002938">
    <property type="entry name" value="FAD-bd"/>
</dbReference>
<evidence type="ECO:0000256" key="2">
    <source>
        <dbReference type="ARBA" id="ARBA00022827"/>
    </source>
</evidence>
<evidence type="ECO:0000313" key="6">
    <source>
        <dbReference type="Proteomes" id="UP000198680"/>
    </source>
</evidence>
<feature type="region of interest" description="Disordered" evidence="3">
    <location>
        <begin position="440"/>
        <end position="469"/>
    </location>
</feature>
<keyword evidence="5" id="KW-0560">Oxidoreductase</keyword>
<dbReference type="Gene3D" id="3.50.50.60">
    <property type="entry name" value="FAD/NAD(P)-binding domain"/>
    <property type="match status" value="1"/>
</dbReference>
<dbReference type="STRING" id="1137991.SAMN05660642_01949"/>
<keyword evidence="5" id="KW-0503">Monooxygenase</keyword>
<dbReference type="SUPFAM" id="SSF51905">
    <property type="entry name" value="FAD/NAD(P)-binding domain"/>
    <property type="match status" value="1"/>
</dbReference>
<dbReference type="Proteomes" id="UP000198680">
    <property type="component" value="Unassembled WGS sequence"/>
</dbReference>
<dbReference type="GO" id="GO:0071949">
    <property type="term" value="F:FAD binding"/>
    <property type="evidence" value="ECO:0007669"/>
    <property type="project" value="InterPro"/>
</dbReference>
<gene>
    <name evidence="5" type="ORF">SAMN05660642_01949</name>
</gene>
<dbReference type="Pfam" id="PF21274">
    <property type="entry name" value="Rng_hyd_C"/>
    <property type="match status" value="1"/>
</dbReference>
<dbReference type="InterPro" id="IPR036188">
    <property type="entry name" value="FAD/NAD-bd_sf"/>
</dbReference>
<dbReference type="PRINTS" id="PR00420">
    <property type="entry name" value="RNGMNOXGNASE"/>
</dbReference>
<evidence type="ECO:0000256" key="3">
    <source>
        <dbReference type="SAM" id="MobiDB-lite"/>
    </source>
</evidence>
<evidence type="ECO:0000256" key="1">
    <source>
        <dbReference type="ARBA" id="ARBA00022630"/>
    </source>
</evidence>
<accession>A0A1G9RJG7</accession>
<evidence type="ECO:0000259" key="4">
    <source>
        <dbReference type="Pfam" id="PF01494"/>
    </source>
</evidence>
<feature type="domain" description="FAD-binding" evidence="4">
    <location>
        <begin position="5"/>
        <end position="368"/>
    </location>
</feature>
<keyword evidence="1" id="KW-0285">Flavoprotein</keyword>
<dbReference type="EMBL" id="FNHE01000004">
    <property type="protein sequence ID" value="SDM23301.1"/>
    <property type="molecule type" value="Genomic_DNA"/>
</dbReference>
<dbReference type="OrthoDB" id="8670884at2"/>
<proteinExistence type="predicted"/>
<protein>
    <submittedName>
        <fullName evidence="5">2,4-dichlorophenol 6-monooxygenase</fullName>
    </submittedName>
</protein>
<dbReference type="PANTHER" id="PTHR43004:SF8">
    <property type="entry name" value="FAD-BINDING DOMAIN-CONTAINING PROTEIN-RELATED"/>
    <property type="match status" value="1"/>
</dbReference>
<dbReference type="AlphaFoldDB" id="A0A1G9RJG7"/>
<evidence type="ECO:0000313" key="5">
    <source>
        <dbReference type="EMBL" id="SDM23301.1"/>
    </source>
</evidence>
<keyword evidence="2" id="KW-0274">FAD</keyword>
<dbReference type="GO" id="GO:0016709">
    <property type="term" value="F:oxidoreductase activity, acting on paired donors, with incorporation or reduction of molecular oxygen, NAD(P)H as one donor, and incorporation of one atom of oxygen"/>
    <property type="evidence" value="ECO:0007669"/>
    <property type="project" value="UniProtKB-ARBA"/>
</dbReference>
<dbReference type="InterPro" id="IPR050641">
    <property type="entry name" value="RIFMO-like"/>
</dbReference>
<keyword evidence="6" id="KW-1185">Reference proteome</keyword>
<reference evidence="6" key="1">
    <citation type="submission" date="2016-10" db="EMBL/GenBank/DDBJ databases">
        <authorList>
            <person name="Varghese N."/>
            <person name="Submissions S."/>
        </authorList>
    </citation>
    <scope>NUCLEOTIDE SEQUENCE [LARGE SCALE GENOMIC DNA]</scope>
    <source>
        <strain evidence="6">DSM 45419</strain>
    </source>
</reference>
<dbReference type="Gene3D" id="3.30.9.10">
    <property type="entry name" value="D-Amino Acid Oxidase, subunit A, domain 2"/>
    <property type="match status" value="1"/>
</dbReference>